<feature type="domain" description="Molybdopterin-guanine dinucleotide biosynthesis protein B (MobB)" evidence="1">
    <location>
        <begin position="14"/>
        <end position="153"/>
    </location>
</feature>
<dbReference type="Gene3D" id="3.40.50.300">
    <property type="entry name" value="P-loop containing nucleotide triphosphate hydrolases"/>
    <property type="match status" value="1"/>
</dbReference>
<name>A0A3N0UU90_9PROT</name>
<dbReference type="CDD" id="cd03116">
    <property type="entry name" value="MobB"/>
    <property type="match status" value="1"/>
</dbReference>
<dbReference type="Proteomes" id="UP000275137">
    <property type="component" value="Unassembled WGS sequence"/>
</dbReference>
<dbReference type="SUPFAM" id="SSF52540">
    <property type="entry name" value="P-loop containing nucleoside triphosphate hydrolases"/>
    <property type="match status" value="1"/>
</dbReference>
<dbReference type="GO" id="GO:0005525">
    <property type="term" value="F:GTP binding"/>
    <property type="evidence" value="ECO:0007669"/>
    <property type="project" value="InterPro"/>
</dbReference>
<dbReference type="NCBIfam" id="TIGR00176">
    <property type="entry name" value="mobB"/>
    <property type="match status" value="1"/>
</dbReference>
<dbReference type="AlphaFoldDB" id="A0A3N0UU90"/>
<dbReference type="InterPro" id="IPR052539">
    <property type="entry name" value="MGD_biosynthesis_adapter"/>
</dbReference>
<gene>
    <name evidence="2" type="primary">mobB</name>
    <name evidence="2" type="ORF">ED236_11935</name>
</gene>
<sequence>MVAMSAPAQVPRLLGICAYGSGAGKTTLLTQLIPLLIAEGLRVSVIKHAHHRFDIDHPGKDSYRLREAGAVQTLIGSRHRWALMTELSRIPSLQAEEPSLQVLVSQLDARYTDLVLVEGFRHEALAKIEIHRPALNMPLLSAQDPDIIAIASDGQLDSSLPVLDLNNPVTVARFILNWMNAANGLMPQT</sequence>
<dbReference type="GO" id="GO:0006777">
    <property type="term" value="P:Mo-molybdopterin cofactor biosynthetic process"/>
    <property type="evidence" value="ECO:0007669"/>
    <property type="project" value="InterPro"/>
</dbReference>
<dbReference type="Pfam" id="PF03205">
    <property type="entry name" value="MobB"/>
    <property type="match status" value="1"/>
</dbReference>
<proteinExistence type="predicted"/>
<dbReference type="EMBL" id="RJVP01000008">
    <property type="protein sequence ID" value="ROH84100.1"/>
    <property type="molecule type" value="Genomic_DNA"/>
</dbReference>
<dbReference type="InterPro" id="IPR004435">
    <property type="entry name" value="MobB_dom"/>
</dbReference>
<evidence type="ECO:0000313" key="3">
    <source>
        <dbReference type="Proteomes" id="UP000275137"/>
    </source>
</evidence>
<accession>A0A3N0UU90</accession>
<evidence type="ECO:0000259" key="1">
    <source>
        <dbReference type="Pfam" id="PF03205"/>
    </source>
</evidence>
<protein>
    <submittedName>
        <fullName evidence="2">Molybdopterin-guanine dinucleotide biosynthesis protein B</fullName>
    </submittedName>
</protein>
<dbReference type="PANTHER" id="PTHR40072:SF1">
    <property type="entry name" value="MOLYBDOPTERIN-GUANINE DINUCLEOTIDE BIOSYNTHESIS ADAPTER PROTEIN"/>
    <property type="match status" value="1"/>
</dbReference>
<dbReference type="PANTHER" id="PTHR40072">
    <property type="entry name" value="MOLYBDOPTERIN-GUANINE DINUCLEOTIDE BIOSYNTHESIS ADAPTER PROTEIN-RELATED"/>
    <property type="match status" value="1"/>
</dbReference>
<dbReference type="InterPro" id="IPR027417">
    <property type="entry name" value="P-loop_NTPase"/>
</dbReference>
<keyword evidence="3" id="KW-1185">Reference proteome</keyword>
<comment type="caution">
    <text evidence="2">The sequence shown here is derived from an EMBL/GenBank/DDBJ whole genome shotgun (WGS) entry which is preliminary data.</text>
</comment>
<organism evidence="2 3">
    <name type="scientific">Pseudomethylobacillus aquaticus</name>
    <dbReference type="NCBI Taxonomy" id="2676064"/>
    <lineage>
        <taxon>Bacteria</taxon>
        <taxon>Pseudomonadati</taxon>
        <taxon>Pseudomonadota</taxon>
        <taxon>Betaproteobacteria</taxon>
        <taxon>Nitrosomonadales</taxon>
        <taxon>Methylophilaceae</taxon>
        <taxon>Pseudomethylobacillus</taxon>
    </lineage>
</organism>
<evidence type="ECO:0000313" key="2">
    <source>
        <dbReference type="EMBL" id="ROH84100.1"/>
    </source>
</evidence>
<reference evidence="2 3" key="1">
    <citation type="submission" date="2018-10" db="EMBL/GenBank/DDBJ databases">
        <authorList>
            <person name="Chen W.-M."/>
        </authorList>
    </citation>
    <scope>NUCLEOTIDE SEQUENCE [LARGE SCALE GENOMIC DNA]</scope>
    <source>
        <strain evidence="2 3">H-5</strain>
    </source>
</reference>